<evidence type="ECO:0000256" key="1">
    <source>
        <dbReference type="ARBA" id="ARBA00010271"/>
    </source>
</evidence>
<keyword evidence="4" id="KW-1185">Reference proteome</keyword>
<protein>
    <recommendedName>
        <fullName evidence="2">Exostosin GT47 domain-containing protein</fullName>
    </recommendedName>
</protein>
<gene>
    <name evidence="3" type="ORF">AB1Y20_020389</name>
</gene>
<comment type="caution">
    <text evidence="3">The sequence shown here is derived from an EMBL/GenBank/DDBJ whole genome shotgun (WGS) entry which is preliminary data.</text>
</comment>
<dbReference type="AlphaFoldDB" id="A0AB34JX84"/>
<evidence type="ECO:0000259" key="2">
    <source>
        <dbReference type="Pfam" id="PF03016"/>
    </source>
</evidence>
<feature type="domain" description="Exostosin GT47" evidence="2">
    <location>
        <begin position="261"/>
        <end position="405"/>
    </location>
</feature>
<accession>A0AB34JX84</accession>
<dbReference type="InterPro" id="IPR004263">
    <property type="entry name" value="Exostosin"/>
</dbReference>
<reference evidence="3 4" key="1">
    <citation type="journal article" date="2024" name="Science">
        <title>Giant polyketide synthase enzymes in the biosynthesis of giant marine polyether toxins.</title>
        <authorList>
            <person name="Fallon T.R."/>
            <person name="Shende V.V."/>
            <person name="Wierzbicki I.H."/>
            <person name="Pendleton A.L."/>
            <person name="Watervoot N.F."/>
            <person name="Auber R.P."/>
            <person name="Gonzalez D.J."/>
            <person name="Wisecaver J.H."/>
            <person name="Moore B.S."/>
        </authorList>
    </citation>
    <scope>NUCLEOTIDE SEQUENCE [LARGE SCALE GENOMIC DNA]</scope>
    <source>
        <strain evidence="3 4">12B1</strain>
    </source>
</reference>
<name>A0AB34JX84_PRYPA</name>
<proteinExistence type="inferred from homology"/>
<dbReference type="Pfam" id="PF03016">
    <property type="entry name" value="Exostosin_GT47"/>
    <property type="match status" value="1"/>
</dbReference>
<evidence type="ECO:0000313" key="4">
    <source>
        <dbReference type="Proteomes" id="UP001515480"/>
    </source>
</evidence>
<dbReference type="PANTHER" id="PTHR11062">
    <property type="entry name" value="EXOSTOSIN HEPARAN SULFATE GLYCOSYLTRANSFERASE -RELATED"/>
    <property type="match status" value="1"/>
</dbReference>
<sequence length="494" mass="53048">MPRNRRGTWYLVQRRTWILKPLERWRDMAWIALVPLPPEATFAPTANISAESANRETEVAVLRVLMQPPHCCTTPSSASARVLLLPFHFTAALHSARCRKPGGMERLAAAYRLAADHVASSHATRRKRHALPLVVVASNSAAFDAAGPGFPWSHLPDGSPPAGLVRVAPELRYKAGPVGVKLRSATQGFPAGLVVAAPPFGFVADRVALAGRAGSRRPLSLGHEIASRVRTHLGVSSTKPPTLAVGGSGVPISSSSHPILQGFVVIPYGSVHPCLQHSRAVAAADRPLLASFIGCVASPTPWRLSPTGSLWGARQMLANGLRSASRVKIVDTCAARSGRRSFALATAWSLYQRSRFCLAPPGDVVSTSRLFDGIYHGCIPVATSEALVLPFAHSLPWDECVLWHPITSTRDVSLMLSRLYRAAANDTEMLRRGTACALIRDRVTVWRAESSGGCSSGTVGSELLRRLHDPTNLIQADWAATLHSIGAVRQQSTP</sequence>
<comment type="similarity">
    <text evidence="1">Belongs to the glycosyltransferase 47 family.</text>
</comment>
<dbReference type="InterPro" id="IPR040911">
    <property type="entry name" value="Exostosin_GT47"/>
</dbReference>
<evidence type="ECO:0000313" key="3">
    <source>
        <dbReference type="EMBL" id="KAL1525533.1"/>
    </source>
</evidence>
<dbReference type="EMBL" id="JBGBPQ010000004">
    <property type="protein sequence ID" value="KAL1525533.1"/>
    <property type="molecule type" value="Genomic_DNA"/>
</dbReference>
<dbReference type="GO" id="GO:0016757">
    <property type="term" value="F:glycosyltransferase activity"/>
    <property type="evidence" value="ECO:0007669"/>
    <property type="project" value="InterPro"/>
</dbReference>
<organism evidence="3 4">
    <name type="scientific">Prymnesium parvum</name>
    <name type="common">Toxic golden alga</name>
    <dbReference type="NCBI Taxonomy" id="97485"/>
    <lineage>
        <taxon>Eukaryota</taxon>
        <taxon>Haptista</taxon>
        <taxon>Haptophyta</taxon>
        <taxon>Prymnesiophyceae</taxon>
        <taxon>Prymnesiales</taxon>
        <taxon>Prymnesiaceae</taxon>
        <taxon>Prymnesium</taxon>
    </lineage>
</organism>
<dbReference type="Proteomes" id="UP001515480">
    <property type="component" value="Unassembled WGS sequence"/>
</dbReference>